<gene>
    <name evidence="1" type="ORF">AVEN_227509_1</name>
</gene>
<name>A0A4Y2C5G0_ARAVE</name>
<evidence type="ECO:0000313" key="2">
    <source>
        <dbReference type="Proteomes" id="UP000499080"/>
    </source>
</evidence>
<dbReference type="Proteomes" id="UP000499080">
    <property type="component" value="Unassembled WGS sequence"/>
</dbReference>
<evidence type="ECO:0000313" key="1">
    <source>
        <dbReference type="EMBL" id="GBL98997.1"/>
    </source>
</evidence>
<organism evidence="1 2">
    <name type="scientific">Araneus ventricosus</name>
    <name type="common">Orbweaver spider</name>
    <name type="synonym">Epeira ventricosa</name>
    <dbReference type="NCBI Taxonomy" id="182803"/>
    <lineage>
        <taxon>Eukaryota</taxon>
        <taxon>Metazoa</taxon>
        <taxon>Ecdysozoa</taxon>
        <taxon>Arthropoda</taxon>
        <taxon>Chelicerata</taxon>
        <taxon>Arachnida</taxon>
        <taxon>Araneae</taxon>
        <taxon>Araneomorphae</taxon>
        <taxon>Entelegynae</taxon>
        <taxon>Araneoidea</taxon>
        <taxon>Araneidae</taxon>
        <taxon>Araneus</taxon>
    </lineage>
</organism>
<dbReference type="PANTHER" id="PTHR46114">
    <property type="entry name" value="APPLE DOMAIN-CONTAINING PROTEIN"/>
    <property type="match status" value="1"/>
</dbReference>
<protein>
    <submittedName>
        <fullName evidence="1">Uncharacterized protein</fullName>
    </submittedName>
</protein>
<dbReference type="PANTHER" id="PTHR46114:SF2">
    <property type="entry name" value="CULLIN N-TERMINAL DOMAIN-CONTAINING PROTEIN"/>
    <property type="match status" value="1"/>
</dbReference>
<dbReference type="AlphaFoldDB" id="A0A4Y2C5G0"/>
<proteinExistence type="predicted"/>
<reference evidence="1 2" key="1">
    <citation type="journal article" date="2019" name="Sci. Rep.">
        <title>Orb-weaving spider Araneus ventricosus genome elucidates the spidroin gene catalogue.</title>
        <authorList>
            <person name="Kono N."/>
            <person name="Nakamura H."/>
            <person name="Ohtoshi R."/>
            <person name="Moran D.A.P."/>
            <person name="Shinohara A."/>
            <person name="Yoshida Y."/>
            <person name="Fujiwara M."/>
            <person name="Mori M."/>
            <person name="Tomita M."/>
            <person name="Arakawa K."/>
        </authorList>
    </citation>
    <scope>NUCLEOTIDE SEQUENCE [LARGE SCALE GENOMIC DNA]</scope>
</reference>
<sequence>MDENGPAFKYLHKKFTRLSVAKIKEGVFVGPRINQFFRDPKFEKLLQSKEKQIWDAFYQVSTNFLGNDKAENYKDLVQDMLALFQDYGCNMCLKIHFLDSHLNFFPDNCGKSSDEHGEHFHQDIANIKKRYQRNLTTALLADYCWTLIRDAPHVHYKWQAKRNRKSEAD</sequence>
<accession>A0A4Y2C5G0</accession>
<dbReference type="OrthoDB" id="6752837at2759"/>
<keyword evidence="2" id="KW-1185">Reference proteome</keyword>
<dbReference type="EMBL" id="BGPR01000144">
    <property type="protein sequence ID" value="GBL98997.1"/>
    <property type="molecule type" value="Genomic_DNA"/>
</dbReference>
<comment type="caution">
    <text evidence="1">The sequence shown here is derived from an EMBL/GenBank/DDBJ whole genome shotgun (WGS) entry which is preliminary data.</text>
</comment>